<reference evidence="3 4" key="1">
    <citation type="journal article" date="2013" name="Int. J. Syst. Evol. Microbiol.">
        <title>Hoeflea suaedae sp. nov., an endophytic bacterium isolated from the root of the halophyte Suaeda maritima.</title>
        <authorList>
            <person name="Chung E.J."/>
            <person name="Park J.A."/>
            <person name="Pramanik P."/>
            <person name="Bibi F."/>
            <person name="Jeon C.O."/>
            <person name="Chung Y.R."/>
        </authorList>
    </citation>
    <scope>NUCLEOTIDE SEQUENCE [LARGE SCALE GENOMIC DNA]</scope>
    <source>
        <strain evidence="3 4">YC6898</strain>
    </source>
</reference>
<dbReference type="PROSITE" id="PS51724">
    <property type="entry name" value="SPOR"/>
    <property type="match status" value="1"/>
</dbReference>
<name>A0A4R5PQK7_9HYPH</name>
<feature type="region of interest" description="Disordered" evidence="1">
    <location>
        <begin position="563"/>
        <end position="585"/>
    </location>
</feature>
<evidence type="ECO:0000313" key="4">
    <source>
        <dbReference type="Proteomes" id="UP000295131"/>
    </source>
</evidence>
<gene>
    <name evidence="3" type="ORF">E2A64_08965</name>
</gene>
<proteinExistence type="predicted"/>
<organism evidence="3 4">
    <name type="scientific">Pseudohoeflea suaedae</name>
    <dbReference type="NCBI Taxonomy" id="877384"/>
    <lineage>
        <taxon>Bacteria</taxon>
        <taxon>Pseudomonadati</taxon>
        <taxon>Pseudomonadota</taxon>
        <taxon>Alphaproteobacteria</taxon>
        <taxon>Hyphomicrobiales</taxon>
        <taxon>Rhizobiaceae</taxon>
        <taxon>Pseudohoeflea</taxon>
    </lineage>
</organism>
<feature type="compositionally biased region" description="Acidic residues" evidence="1">
    <location>
        <begin position="254"/>
        <end position="272"/>
    </location>
</feature>
<feature type="region of interest" description="Disordered" evidence="1">
    <location>
        <begin position="627"/>
        <end position="729"/>
    </location>
</feature>
<dbReference type="InterPro" id="IPR007730">
    <property type="entry name" value="SPOR-like_dom"/>
</dbReference>
<dbReference type="EMBL" id="SMSI01000001">
    <property type="protein sequence ID" value="TDH39183.1"/>
    <property type="molecule type" value="Genomic_DNA"/>
</dbReference>
<evidence type="ECO:0000313" key="3">
    <source>
        <dbReference type="EMBL" id="TDH39183.1"/>
    </source>
</evidence>
<feature type="region of interest" description="Disordered" evidence="1">
    <location>
        <begin position="169"/>
        <end position="272"/>
    </location>
</feature>
<dbReference type="GO" id="GO:0042834">
    <property type="term" value="F:peptidoglycan binding"/>
    <property type="evidence" value="ECO:0007669"/>
    <property type="project" value="InterPro"/>
</dbReference>
<dbReference type="SUPFAM" id="SSF110997">
    <property type="entry name" value="Sporulation related repeat"/>
    <property type="match status" value="1"/>
</dbReference>
<feature type="compositionally biased region" description="Acidic residues" evidence="1">
    <location>
        <begin position="573"/>
        <end position="585"/>
    </location>
</feature>
<feature type="compositionally biased region" description="Acidic residues" evidence="1">
    <location>
        <begin position="169"/>
        <end position="203"/>
    </location>
</feature>
<feature type="compositionally biased region" description="Low complexity" evidence="1">
    <location>
        <begin position="204"/>
        <end position="218"/>
    </location>
</feature>
<dbReference type="Pfam" id="PF05036">
    <property type="entry name" value="SPOR"/>
    <property type="match status" value="1"/>
</dbReference>
<sequence length="1191" mass="125446">MADQYNDKTGSAGSVIDDDDPLAELARIIGYDRPAEAKPQADAAGATTHVDPDEIDLEAELLRELETSYEETVSAEAVAAPEPAIEPAPAQAYDPYAMPHLEETSQFEEHVPEPEAEDVSAEPVAGAPEEQPFDPFVAEAPSIETDDTPFTSLMDDELNLPEDELYQALEDELTITADDLPDYASETEDPEPLVADFGDEELPASEAAFAHNAEEAVAPDAGSEDDAPFYPEEPYYPEEELRSEFSDPHAVSDPVEEAEQELSAEAPDAEDFDDVFAEWDAFVEAAATDENSADLAQEPDDLQAEPSIAWEPDLEPETADDAISAPEALEIPVFPGSSPVAGEIADAYTVEASAQAGAYDGDDILADISRFDLPSHGHPESKQTDIASAGSHQLHQSALVDAPELAATVEAFLAEDEASLENVEPDTSDFDPFEAELSAELDDYRSRLETGEMTIEDVPAEPALAVGEHPQIEEAFDEKVEDFLAEEDFDLALDDFNPVDDIEEDASETVEATAEEIVALEDAFAPDEAATAAAIPVDKPDADPADLETSDDDMAVAFSRFFDEAEATPADETPADETPDMPVDELSADIAPEPARPQFGDSEFDAFFPQQPVEPVAAVAAAAAAASIATASPAGPAQAEEADDDDWLASLEAQVEEDVAEQESATIQAGQADAEPEAAELPEPEMPYAVAAEGHDMAFDESAITPVDEMPGSIGDLEIPDLPSDQAPAEDDFETLFESELDREFADLVEGEAQTEEPVAADAGWYAPQTEPAAQQDNYDDMESDLGFTGASDTAYRPHPQPVDADIPYETVREREADDRRKPLIAGVVLGVAVLLGGTALAWNWIAGGSSSDDGPKVIMADKDPVKVVPENPGGAKVPNQDKAVYEKVEGNDTGAASQPRLVESAEEPVDVVQRTIDPDVLPLEGRGEAETAAGATEKVEDRLTEGDTESAAAGSSAEQLLSPRRVRTMIVRPDGTIVPRSEPQAEAAETPAPAAASVETVPATPVAPEASTTDVASADPEIGLSAPATVTADGEIAGTAAAEGEVAANPTIPTQTVTTVPVPTSRPSEQPVNVVGQVSGNGRVSEVASAAPQTAAPAAPAAQTTAAANPGGYYMQIASQPSAAGAQTSYDDLSRRYSSIIGGRGVDIKSAEIPNRGTYHRVRIPAGTREEANALCARYKAAGGSCIVTR</sequence>
<feature type="domain" description="SPOR" evidence="2">
    <location>
        <begin position="1108"/>
        <end position="1191"/>
    </location>
</feature>
<evidence type="ECO:0000259" key="2">
    <source>
        <dbReference type="PROSITE" id="PS51724"/>
    </source>
</evidence>
<evidence type="ECO:0000256" key="1">
    <source>
        <dbReference type="SAM" id="MobiDB-lite"/>
    </source>
</evidence>
<dbReference type="AlphaFoldDB" id="A0A4R5PQK7"/>
<feature type="region of interest" description="Disordered" evidence="1">
    <location>
        <begin position="105"/>
        <end position="133"/>
    </location>
</feature>
<feature type="compositionally biased region" description="Low complexity" evidence="1">
    <location>
        <begin position="627"/>
        <end position="637"/>
    </location>
</feature>
<protein>
    <recommendedName>
        <fullName evidence="2">SPOR domain-containing protein</fullName>
    </recommendedName>
</protein>
<dbReference type="OrthoDB" id="7338235at2"/>
<feature type="compositionally biased region" description="Low complexity" evidence="1">
    <location>
        <begin position="982"/>
        <end position="1001"/>
    </location>
</feature>
<keyword evidence="4" id="KW-1185">Reference proteome</keyword>
<feature type="region of interest" description="Disordered" evidence="1">
    <location>
        <begin position="924"/>
        <end position="1001"/>
    </location>
</feature>
<accession>A0A4R5PQK7</accession>
<dbReference type="Gene3D" id="3.30.70.1070">
    <property type="entry name" value="Sporulation related repeat"/>
    <property type="match status" value="1"/>
</dbReference>
<dbReference type="InterPro" id="IPR036680">
    <property type="entry name" value="SPOR-like_sf"/>
</dbReference>
<feature type="region of interest" description="Disordered" evidence="1">
    <location>
        <begin position="1"/>
        <end position="53"/>
    </location>
</feature>
<feature type="compositionally biased region" description="Acidic residues" evidence="1">
    <location>
        <begin position="674"/>
        <end position="683"/>
    </location>
</feature>
<comment type="caution">
    <text evidence="3">The sequence shown here is derived from an EMBL/GenBank/DDBJ whole genome shotgun (WGS) entry which is preliminary data.</text>
</comment>
<dbReference type="RefSeq" id="WP_133284014.1">
    <property type="nucleotide sequence ID" value="NZ_SMSI01000001.1"/>
</dbReference>
<dbReference type="Proteomes" id="UP000295131">
    <property type="component" value="Unassembled WGS sequence"/>
</dbReference>